<dbReference type="Pfam" id="PF00208">
    <property type="entry name" value="ELFV_dehydrog"/>
    <property type="match status" value="1"/>
</dbReference>
<keyword evidence="2 3" id="KW-0560">Oxidoreductase</keyword>
<dbReference type="GO" id="GO:0005739">
    <property type="term" value="C:mitochondrion"/>
    <property type="evidence" value="ECO:0007669"/>
    <property type="project" value="TreeGrafter"/>
</dbReference>
<feature type="domain" description="Glutamate/phenylalanine/leucine/valine/L-tryptophan dehydrogenase C-terminal" evidence="4">
    <location>
        <begin position="196"/>
        <end position="410"/>
    </location>
</feature>
<dbReference type="Proteomes" id="UP001233999">
    <property type="component" value="Unassembled WGS sequence"/>
</dbReference>
<dbReference type="SUPFAM" id="SSF51735">
    <property type="entry name" value="NAD(P)-binding Rossmann-fold domains"/>
    <property type="match status" value="1"/>
</dbReference>
<keyword evidence="6" id="KW-1185">Reference proteome</keyword>
<name>A0AAD7ZFD9_DIPPU</name>
<dbReference type="SUPFAM" id="SSF53223">
    <property type="entry name" value="Aminoacid dehydrogenase-like, N-terminal domain"/>
    <property type="match status" value="1"/>
</dbReference>
<dbReference type="InterPro" id="IPR046346">
    <property type="entry name" value="Aminoacid_DH-like_N_sf"/>
</dbReference>
<dbReference type="PIRSF" id="PIRSF000185">
    <property type="entry name" value="Glu_DH"/>
    <property type="match status" value="1"/>
</dbReference>
<dbReference type="GO" id="GO:0006538">
    <property type="term" value="P:L-glutamate catabolic process"/>
    <property type="evidence" value="ECO:0007669"/>
    <property type="project" value="TreeGrafter"/>
</dbReference>
<comment type="similarity">
    <text evidence="1 3">Belongs to the Glu/Leu/Phe/Val dehydrogenases family.</text>
</comment>
<reference evidence="5" key="2">
    <citation type="submission" date="2023-05" db="EMBL/GenBank/DDBJ databases">
        <authorList>
            <person name="Fouks B."/>
        </authorList>
    </citation>
    <scope>NUCLEOTIDE SEQUENCE</scope>
    <source>
        <strain evidence="5">Stay&amp;Tobe</strain>
        <tissue evidence="5">Testes</tissue>
    </source>
</reference>
<dbReference type="EMBL" id="JASPKZ010008388">
    <property type="protein sequence ID" value="KAJ9579516.1"/>
    <property type="molecule type" value="Genomic_DNA"/>
</dbReference>
<protein>
    <recommendedName>
        <fullName evidence="3">Glutamate dehydrogenase</fullName>
    </recommendedName>
</protein>
<dbReference type="AlphaFoldDB" id="A0AAD7ZFD9"/>
<dbReference type="InterPro" id="IPR014362">
    <property type="entry name" value="Glu_DH"/>
</dbReference>
<reference evidence="5" key="1">
    <citation type="journal article" date="2023" name="IScience">
        <title>Live-bearing cockroach genome reveals convergent evolutionary mechanisms linked to viviparity in insects and beyond.</title>
        <authorList>
            <person name="Fouks B."/>
            <person name="Harrison M.C."/>
            <person name="Mikhailova A.A."/>
            <person name="Marchal E."/>
            <person name="English S."/>
            <person name="Carruthers M."/>
            <person name="Jennings E.C."/>
            <person name="Chiamaka E.L."/>
            <person name="Frigard R.A."/>
            <person name="Pippel M."/>
            <person name="Attardo G.M."/>
            <person name="Benoit J.B."/>
            <person name="Bornberg-Bauer E."/>
            <person name="Tobe S.S."/>
        </authorList>
    </citation>
    <scope>NUCLEOTIDE SEQUENCE</scope>
    <source>
        <strain evidence="5">Stay&amp;Tobe</strain>
    </source>
</reference>
<dbReference type="PANTHER" id="PTHR11606:SF13">
    <property type="entry name" value="GLUTAMATE DEHYDROGENASE 1, MITOCHONDRIAL"/>
    <property type="match status" value="1"/>
</dbReference>
<dbReference type="PANTHER" id="PTHR11606">
    <property type="entry name" value="GLUTAMATE DEHYDROGENASE"/>
    <property type="match status" value="1"/>
</dbReference>
<evidence type="ECO:0000313" key="6">
    <source>
        <dbReference type="Proteomes" id="UP001233999"/>
    </source>
</evidence>
<dbReference type="Pfam" id="PF02812">
    <property type="entry name" value="ELFV_dehydrog_N"/>
    <property type="match status" value="1"/>
</dbReference>
<dbReference type="Gene3D" id="3.40.50.720">
    <property type="entry name" value="NAD(P)-binding Rossmann-like Domain"/>
    <property type="match status" value="2"/>
</dbReference>
<proteinExistence type="inferred from homology"/>
<dbReference type="GO" id="GO:0004352">
    <property type="term" value="F:glutamate dehydrogenase (NAD+) activity"/>
    <property type="evidence" value="ECO:0007669"/>
    <property type="project" value="TreeGrafter"/>
</dbReference>
<organism evidence="5 6">
    <name type="scientific">Diploptera punctata</name>
    <name type="common">Pacific beetle cockroach</name>
    <dbReference type="NCBI Taxonomy" id="6984"/>
    <lineage>
        <taxon>Eukaryota</taxon>
        <taxon>Metazoa</taxon>
        <taxon>Ecdysozoa</taxon>
        <taxon>Arthropoda</taxon>
        <taxon>Hexapoda</taxon>
        <taxon>Insecta</taxon>
        <taxon>Pterygota</taxon>
        <taxon>Neoptera</taxon>
        <taxon>Polyneoptera</taxon>
        <taxon>Dictyoptera</taxon>
        <taxon>Blattodea</taxon>
        <taxon>Blaberoidea</taxon>
        <taxon>Blaberidae</taxon>
        <taxon>Diplopterinae</taxon>
        <taxon>Diploptera</taxon>
    </lineage>
</organism>
<comment type="caution">
    <text evidence="5">The sequence shown here is derived from an EMBL/GenBank/DDBJ whole genome shotgun (WGS) entry which is preliminary data.</text>
</comment>
<dbReference type="InterPro" id="IPR036291">
    <property type="entry name" value="NAD(P)-bd_dom_sf"/>
</dbReference>
<dbReference type="Gene3D" id="3.40.50.10860">
    <property type="entry name" value="Leucine Dehydrogenase, chain A, domain 1"/>
    <property type="match status" value="1"/>
</dbReference>
<gene>
    <name evidence="5" type="ORF">L9F63_004835</name>
</gene>
<evidence type="ECO:0000256" key="1">
    <source>
        <dbReference type="ARBA" id="ARBA00006382"/>
    </source>
</evidence>
<dbReference type="InterPro" id="IPR006096">
    <property type="entry name" value="Glu/Leu/Phe/Val/Trp_DH_C"/>
</dbReference>
<evidence type="ECO:0000313" key="5">
    <source>
        <dbReference type="EMBL" id="KAJ9579516.1"/>
    </source>
</evidence>
<evidence type="ECO:0000256" key="2">
    <source>
        <dbReference type="ARBA" id="ARBA00023002"/>
    </source>
</evidence>
<evidence type="ECO:0000259" key="4">
    <source>
        <dbReference type="SMART" id="SM00839"/>
    </source>
</evidence>
<dbReference type="SMART" id="SM00839">
    <property type="entry name" value="ELFV_dehydrog"/>
    <property type="match status" value="1"/>
</dbReference>
<sequence>MSGTVMHIKKVHTISARVTSLFSGMRQVHNIPETLQGVSKDKNPDFSNMLIEDTKQRYPKMKEEMVKNRVAAIINLMGQCEGAMEVSFPIKRDDGRYEVFRAYRIHHSLHRVPAFGGVRLSASLNMDDVKALSALNSFKNACMSVPLGGSGGGIRLSPGPYSETEVEKIVRRYILELAKRGFVVGGKPVSHGGIRGCNTAAGRGVFHAVDNFIQEESWMKPLGLSTGWKDKTVIIQGFGTMGRYAAKYMSDAGAKIIGIIAEGANGAITPAAHQVFLSKEDVLVLPDIFCGAGAVTVIYLEYLKNLQHTSYGRLKFKYHKDTNLHILNSVEKSLKKYISDLKIHPTEEFISRVCGASEKDIVKCGLEQTFDNGAFSILKVAEAFNLGFDIRKAAYISAIMKIFSTYEDAGLAF</sequence>
<dbReference type="InterPro" id="IPR006097">
    <property type="entry name" value="Glu/Leu/Phe/Val/Trp_DH_dimer"/>
</dbReference>
<evidence type="ECO:0000256" key="3">
    <source>
        <dbReference type="PIRNR" id="PIRNR000185"/>
    </source>
</evidence>
<accession>A0AAD7ZFD9</accession>